<comment type="similarity">
    <text evidence="1">Belongs to the TIM50 family.</text>
</comment>
<feature type="domain" description="FCP1 homology" evidence="3">
    <location>
        <begin position="46"/>
        <end position="211"/>
    </location>
</feature>
<dbReference type="InterPro" id="IPR036412">
    <property type="entry name" value="HAD-like_sf"/>
</dbReference>
<dbReference type="GO" id="GO:0015031">
    <property type="term" value="P:protein transport"/>
    <property type="evidence" value="ECO:0007669"/>
    <property type="project" value="UniProtKB-KW"/>
</dbReference>
<dbReference type="InterPro" id="IPR023214">
    <property type="entry name" value="HAD_sf"/>
</dbReference>
<dbReference type="PROSITE" id="PS50969">
    <property type="entry name" value="FCP1"/>
    <property type="match status" value="1"/>
</dbReference>
<dbReference type="AlphaFoldDB" id="A0A077WL76"/>
<keyword evidence="1" id="KW-0811">Translocation</keyword>
<feature type="region of interest" description="Disordered" evidence="2">
    <location>
        <begin position="1"/>
        <end position="28"/>
    </location>
</feature>
<evidence type="ECO:0000313" key="4">
    <source>
        <dbReference type="EMBL" id="CDS07918.1"/>
    </source>
</evidence>
<evidence type="ECO:0000256" key="2">
    <source>
        <dbReference type="SAM" id="MobiDB-lite"/>
    </source>
</evidence>
<dbReference type="InterPro" id="IPR004274">
    <property type="entry name" value="FCP1_dom"/>
</dbReference>
<dbReference type="PANTHER" id="PTHR12210">
    <property type="entry name" value="DULLARD PROTEIN PHOSPHATASE"/>
    <property type="match status" value="1"/>
</dbReference>
<comment type="subcellular location">
    <subcellularLocation>
        <location evidence="1">Mitochondrion inner membrane</location>
        <topology evidence="1">Single-pass membrane protein</topology>
    </subcellularLocation>
</comment>
<name>A0A077WL76_9FUNG</name>
<keyword evidence="1" id="KW-0813">Transport</keyword>
<dbReference type="Gene3D" id="3.40.50.1000">
    <property type="entry name" value="HAD superfamily/HAD-like"/>
    <property type="match status" value="1"/>
</dbReference>
<reference evidence="4" key="1">
    <citation type="journal article" date="2014" name="Genome Announc.">
        <title>De novo whole-genome sequence and genome annotation of Lichtheimia ramosa.</title>
        <authorList>
            <person name="Linde J."/>
            <person name="Schwartze V."/>
            <person name="Binder U."/>
            <person name="Lass-Florl C."/>
            <person name="Voigt K."/>
            <person name="Horn F."/>
        </authorList>
    </citation>
    <scope>NUCLEOTIDE SEQUENCE</scope>
    <source>
        <strain evidence="4">JMRC FSU:6197</strain>
    </source>
</reference>
<dbReference type="InterPro" id="IPR050365">
    <property type="entry name" value="TIM50"/>
</dbReference>
<sequence>MKPTVKTDPPKIVNTGQHRRQPKVREPSEQYIKLSLQESVAYDPSKETSKQLIVLDLNGTLVSRTGKRGGYRGMYVRPYHDEFLEYLFQHFTVMVWSSAQPHSVNNMCRMFGEYRSQLYKVWDRTHLGLTHAEYHRKSVTIKDLEFIWRDSSIANDKFDATNTILLDDSPAKAVLQPYNAIHLATFDHKSSIFRQHGERELLHVMRYLETVRRHSNVCSYMRHHPYKSPDILEDGEKENTTCVYHYPFDSEDKEKRSLQDLKVDDTQIRDQLSEQLRSMRL</sequence>
<comment type="function">
    <text evidence="1">Essential component of the TIM23 complex, a complex that mediates the translocation of transit peptide-containing proteins across the mitochondrial inner membrane.</text>
</comment>
<dbReference type="GO" id="GO:0005744">
    <property type="term" value="C:TIM23 mitochondrial import inner membrane translocase complex"/>
    <property type="evidence" value="ECO:0007669"/>
    <property type="project" value="UniProtKB-UniRule"/>
</dbReference>
<comment type="subunit">
    <text evidence="1">Component of the TIM23 complex.</text>
</comment>
<keyword evidence="1" id="KW-0809">Transit peptide</keyword>
<keyword evidence="1" id="KW-0653">Protein transport</keyword>
<organism evidence="4">
    <name type="scientific">Lichtheimia ramosa</name>
    <dbReference type="NCBI Taxonomy" id="688394"/>
    <lineage>
        <taxon>Eukaryota</taxon>
        <taxon>Fungi</taxon>
        <taxon>Fungi incertae sedis</taxon>
        <taxon>Mucoromycota</taxon>
        <taxon>Mucoromycotina</taxon>
        <taxon>Mucoromycetes</taxon>
        <taxon>Mucorales</taxon>
        <taxon>Lichtheimiaceae</taxon>
        <taxon>Lichtheimia</taxon>
    </lineage>
</organism>
<proteinExistence type="inferred from homology"/>
<dbReference type="EMBL" id="LK023324">
    <property type="protein sequence ID" value="CDS07918.1"/>
    <property type="molecule type" value="Genomic_DNA"/>
</dbReference>
<keyword evidence="1" id="KW-0496">Mitochondrion</keyword>
<dbReference type="Pfam" id="PF03031">
    <property type="entry name" value="NIF"/>
    <property type="match status" value="1"/>
</dbReference>
<gene>
    <name evidence="4" type="ORF">LRAMOSA01867</name>
</gene>
<accession>A0A077WL76</accession>
<dbReference type="OrthoDB" id="1711508at2759"/>
<evidence type="ECO:0000259" key="3">
    <source>
        <dbReference type="PROSITE" id="PS50969"/>
    </source>
</evidence>
<dbReference type="SMART" id="SM00577">
    <property type="entry name" value="CPDc"/>
    <property type="match status" value="1"/>
</dbReference>
<evidence type="ECO:0000256" key="1">
    <source>
        <dbReference type="RuleBase" id="RU365079"/>
    </source>
</evidence>
<protein>
    <recommendedName>
        <fullName evidence="1">Mitochondrial import inner membrane translocase subunit TIM50</fullName>
    </recommendedName>
</protein>
<dbReference type="SUPFAM" id="SSF56784">
    <property type="entry name" value="HAD-like"/>
    <property type="match status" value="1"/>
</dbReference>